<evidence type="ECO:0000313" key="2">
    <source>
        <dbReference type="EMBL" id="QNT58197.1"/>
    </source>
</evidence>
<gene>
    <name evidence="2" type="ORF">H7A79_0198</name>
</gene>
<dbReference type="EMBL" id="CP060414">
    <property type="protein sequence ID" value="QNT58197.1"/>
    <property type="molecule type" value="Genomic_DNA"/>
</dbReference>
<dbReference type="RefSeq" id="WP_187000794.1">
    <property type="nucleotide sequence ID" value="NZ_CP060414.2"/>
</dbReference>
<evidence type="ECO:0000313" key="3">
    <source>
        <dbReference type="Proteomes" id="UP000516412"/>
    </source>
</evidence>
<feature type="region of interest" description="Disordered" evidence="1">
    <location>
        <begin position="1625"/>
        <end position="1693"/>
    </location>
</feature>
<feature type="compositionally biased region" description="Basic and acidic residues" evidence="1">
    <location>
        <begin position="1677"/>
        <end position="1687"/>
    </location>
</feature>
<dbReference type="InterPro" id="IPR025157">
    <property type="entry name" value="Hemagglutinin_rpt"/>
</dbReference>
<feature type="region of interest" description="Disordered" evidence="1">
    <location>
        <begin position="1296"/>
        <end position="1319"/>
    </location>
</feature>
<feature type="compositionally biased region" description="Polar residues" evidence="1">
    <location>
        <begin position="1636"/>
        <end position="1645"/>
    </location>
</feature>
<evidence type="ECO:0000256" key="1">
    <source>
        <dbReference type="SAM" id="MobiDB-lite"/>
    </source>
</evidence>
<protein>
    <submittedName>
        <fullName evidence="2">Hemagluttinin repeat family protein</fullName>
    </submittedName>
</protein>
<keyword evidence="3" id="KW-1185">Reference proteome</keyword>
<dbReference type="Pfam" id="PF13332">
    <property type="entry name" value="Fil_haemagg_2"/>
    <property type="match status" value="2"/>
</dbReference>
<dbReference type="KEGG" id="nmus:H7A79_0198"/>
<reference evidence="2" key="1">
    <citation type="submission" date="2024-06" db="EMBL/GenBank/DDBJ databases">
        <title>Complete Genome Sequence of mouse commensal type strain Neisseria musculi.</title>
        <authorList>
            <person name="Thapa E."/>
            <person name="Aluvathingal J."/>
            <person name="Nadendla S."/>
            <person name="Mehta A."/>
            <person name="Tettelin H."/>
            <person name="Weyand N.J."/>
        </authorList>
    </citation>
    <scope>NUCLEOTIDE SEQUENCE</scope>
    <source>
        <strain evidence="2">NW831</strain>
    </source>
</reference>
<organism evidence="2 3">
    <name type="scientific">Neisseria musculi</name>
    <dbReference type="NCBI Taxonomy" id="1815583"/>
    <lineage>
        <taxon>Bacteria</taxon>
        <taxon>Pseudomonadati</taxon>
        <taxon>Pseudomonadota</taxon>
        <taxon>Betaproteobacteria</taxon>
        <taxon>Neisseriales</taxon>
        <taxon>Neisseriaceae</taxon>
        <taxon>Neisseria</taxon>
    </lineage>
</organism>
<accession>A0A7H1M982</accession>
<feature type="region of interest" description="Disordered" evidence="1">
    <location>
        <begin position="1010"/>
        <end position="1029"/>
    </location>
</feature>
<feature type="region of interest" description="Disordered" evidence="1">
    <location>
        <begin position="818"/>
        <end position="838"/>
    </location>
</feature>
<sequence>MQAAHIDNAAAGKIQSGSGTQLKARNIANRGLINSNGLTLLDAGGTVLNTGTGRVYGDWVGIAAEKLVNREETAGGQAKAAAIAARNHLAVGAKEITNQEGGRLSSEGSLSIGGSLDEQHQAQGTAGRLVNAGATVEAGKDARIAAKSLENLNKHFQTREYLDSSRHIISYTKAGEAEPFFTVGKDGITRKAGRHDFGFIYYDGRPEQWLHKYAVEQYYQADYVQNIYRQEIVKSRPAQILTGGALQAEGKWLNHNSMIMAGGMITGKDNIDNLADKDTVRTVNTGMLRRGSYDRHGSRGRRHIEFDKESGPIPNPPESHPDFGVKLAQTQEYSTSLPRTAPTAEQANLTPATVTHGGSTPAPIKTLNTGIRLPTSGLYAVNPAHPAYLVETDPAFTDYRQWLSSDYLLDALNSAPGRMHKRLGDGYYEQKLVNEQIARLTGYRRLDGYTDDEAQFKALMEAGITFARGQQLAPGIALSPEQAARLTSDIVWLEEQTLTLIDGSTVTVLAPKVYLTVKPGDINAHGGLISAGKLVLEGAGSLVNSGTLAGRKIVDLSATDIQNSGLIQGGKVRLRGKDVNIEGGTVAADTLLSVEADRLRVASTTVTHGDEGNGQTRIDRVAGLYVGNASDGLLSLKANQSIDFVAANLRNEAAKGRTRIVSDGRIGLGTAKLESRSRHGESGAKNHRHVAQTWEAGTTLGAKGDILISAQEDLTVRQGNIASSDGRILLSGRNVDIGEGRKTLDLSESVYSKSRGLVSNKTGLDQYRRRHDEAAGSTIEGKEVAVVAGADINVRGSNIVSDGRTLLKAGNNVNLTAAQSTYHDTERRQTKKSGLTGSGGIGFSIGSKKDTADNSSRTLVNHAATVGSLKGDTVIWAGQNYRQTGSAVSSPEGDVWIRARNIDIEAAQDTYATDYRRTFEQKGLTVAVNIPVVQAAQNAVAAAKTVGKSKNGRVNAMAAANAAWQARQLLAEESSPANLKGLADTASALSAGDWKSTAGTSNVSISLTYGRQKNTDQRHSEGTAAQGSRIIGGGQVSLTADQGRLNITGSDVAGKEGTLLRAKDIVLQSAEQHHSERSDNRSSGWNAGVAVSYGQNGFAAGFTGGGNYGRGYGNGGELTHRHSRIGSTGSRAVIQSSGDTTLKGAQVKGNSVALTARNLTIESLQDTAVYRSRQQNLSGQITVGYGFSGSAGYNQSKINAEHRSVGRQSGIFAGDGGFQVKVDNHTGLKGGIITAGEAAEQNGRNRFQTATLSRSDLKNHSRYEGDSFGIGVSTTLSGQTLGQKAPTADSHVQNVAGKNSIGSTLGYGRDGDNRSSVTRSGIGTRNIVIGNDTDGTQAAAVYTATRTETAEANTGRLNNAFDKDTVQREMDLQREVGQQFSRNVQEVKSELNRHIADLSARKEAGLIGNDEYEKQLAKYDTLKFLTDTVSMGLSTPSDNLGGSLLAAATPAVSREIGGYFKKPDPETGKDKQGTPAHLAAHMVWNAAVAHAAGNNTATAALSAGGSEAAAPIISHWLFNQKDPSKLDEAQKAALGNITGLLGSGIGAVSGDYRNVVSDGLIGQAATEHNNAARAAQGVAIPAIAALYCALDKNCESVTETFTGIMAEQRRQAQEEREAIFAAIQNGQKGDKKAQPKPQQQGSQAATGAPMPPDDEDEKNLSTSEKKEIRSLNKRIKEHQDKIDEFKKNPTVRPGMEKLSEDIIKAAQERRILHLEREIKAFKTRINYLKGK</sequence>
<proteinExistence type="predicted"/>
<name>A0A7H1M982_9NEIS</name>
<dbReference type="Proteomes" id="UP000516412">
    <property type="component" value="Chromosome"/>
</dbReference>
<dbReference type="GO" id="GO:0003824">
    <property type="term" value="F:catalytic activity"/>
    <property type="evidence" value="ECO:0007669"/>
    <property type="project" value="UniProtKB-ARBA"/>
</dbReference>